<evidence type="ECO:0000256" key="1">
    <source>
        <dbReference type="ARBA" id="ARBA00005194"/>
    </source>
</evidence>
<evidence type="ECO:0000256" key="4">
    <source>
        <dbReference type="ARBA" id="ARBA00048508"/>
    </source>
</evidence>
<dbReference type="InterPro" id="IPR036291">
    <property type="entry name" value="NAD(P)-bd_dom_sf"/>
</dbReference>
<dbReference type="GO" id="GO:0005739">
    <property type="term" value="C:mitochondrion"/>
    <property type="evidence" value="ECO:0007669"/>
    <property type="project" value="EnsemblPlants"/>
</dbReference>
<accession>A0A388K9I1</accession>
<dbReference type="InterPro" id="IPR050259">
    <property type="entry name" value="SDR"/>
</dbReference>
<proteinExistence type="inferred from homology"/>
<dbReference type="STRING" id="69332.A0A388K9I1"/>
<dbReference type="FunFam" id="3.40.50.720:FF:000084">
    <property type="entry name" value="Short-chain dehydrogenase reductase"/>
    <property type="match status" value="1"/>
</dbReference>
<evidence type="ECO:0000313" key="8">
    <source>
        <dbReference type="Proteomes" id="UP000265515"/>
    </source>
</evidence>
<evidence type="ECO:0000256" key="5">
    <source>
        <dbReference type="RuleBase" id="RU000363"/>
    </source>
</evidence>
<evidence type="ECO:0000259" key="6">
    <source>
        <dbReference type="SMART" id="SM00822"/>
    </source>
</evidence>
<dbReference type="GO" id="GO:0004316">
    <property type="term" value="F:3-oxoacyl-[acyl-carrier-protein] reductase (NADPH) activity"/>
    <property type="evidence" value="ECO:0007669"/>
    <property type="project" value="UniProtKB-EC"/>
</dbReference>
<dbReference type="PANTHER" id="PTHR42879">
    <property type="entry name" value="3-OXOACYL-(ACYL-CARRIER-PROTEIN) REDUCTASE"/>
    <property type="match status" value="1"/>
</dbReference>
<dbReference type="InterPro" id="IPR057326">
    <property type="entry name" value="KR_dom"/>
</dbReference>
<dbReference type="Gramene" id="GBG66681">
    <property type="protein sequence ID" value="GBG66681"/>
    <property type="gene ID" value="CBR_g66816"/>
</dbReference>
<dbReference type="SUPFAM" id="SSF51735">
    <property type="entry name" value="NAD(P)-binding Rossmann-fold domains"/>
    <property type="match status" value="1"/>
</dbReference>
<dbReference type="Proteomes" id="UP000265515">
    <property type="component" value="Unassembled WGS sequence"/>
</dbReference>
<feature type="domain" description="Ketoreductase" evidence="6">
    <location>
        <begin position="120"/>
        <end position="299"/>
    </location>
</feature>
<dbReference type="Gene3D" id="3.40.50.720">
    <property type="entry name" value="NAD(P)-binding Rossmann-like Domain"/>
    <property type="match status" value="1"/>
</dbReference>
<name>A0A388K9I1_CHABU</name>
<comment type="caution">
    <text evidence="7">The sequence shown here is derived from an EMBL/GenBank/DDBJ whole genome shotgun (WGS) entry which is preliminary data.</text>
</comment>
<gene>
    <name evidence="7" type="ORF">CBR_g66816</name>
</gene>
<protein>
    <recommendedName>
        <fullName evidence="3">3-oxoacyl-[acyl-carrier-protein] reductase</fullName>
        <ecNumber evidence="3">1.1.1.100</ecNumber>
    </recommendedName>
</protein>
<evidence type="ECO:0000256" key="2">
    <source>
        <dbReference type="ARBA" id="ARBA00006484"/>
    </source>
</evidence>
<dbReference type="PRINTS" id="PR00081">
    <property type="entry name" value="GDHRDH"/>
</dbReference>
<evidence type="ECO:0000256" key="3">
    <source>
        <dbReference type="ARBA" id="ARBA00012948"/>
    </source>
</evidence>
<dbReference type="Pfam" id="PF00106">
    <property type="entry name" value="adh_short"/>
    <property type="match status" value="1"/>
</dbReference>
<dbReference type="AlphaFoldDB" id="A0A388K9I1"/>
<comment type="pathway">
    <text evidence="1">Lipid metabolism; fatty acid biosynthesis.</text>
</comment>
<comment type="similarity">
    <text evidence="2 5">Belongs to the short-chain dehydrogenases/reductases (SDR) family.</text>
</comment>
<dbReference type="GO" id="GO:0006633">
    <property type="term" value="P:fatty acid biosynthetic process"/>
    <property type="evidence" value="ECO:0007669"/>
    <property type="project" value="EnsemblPlants"/>
</dbReference>
<dbReference type="InterPro" id="IPR002347">
    <property type="entry name" value="SDR_fam"/>
</dbReference>
<dbReference type="PANTHER" id="PTHR42879:SF2">
    <property type="entry name" value="3-OXOACYL-[ACYL-CARRIER-PROTEIN] REDUCTASE FABG"/>
    <property type="match status" value="1"/>
</dbReference>
<dbReference type="SMART" id="SM00822">
    <property type="entry name" value="PKS_KR"/>
    <property type="match status" value="1"/>
</dbReference>
<evidence type="ECO:0000313" key="7">
    <source>
        <dbReference type="EMBL" id="GBG66681.1"/>
    </source>
</evidence>
<dbReference type="EMBL" id="BFEA01000077">
    <property type="protein sequence ID" value="GBG66681.1"/>
    <property type="molecule type" value="Genomic_DNA"/>
</dbReference>
<dbReference type="GO" id="GO:0009507">
    <property type="term" value="C:chloroplast"/>
    <property type="evidence" value="ECO:0007669"/>
    <property type="project" value="EnsemblPlants"/>
</dbReference>
<reference evidence="7 8" key="1">
    <citation type="journal article" date="2018" name="Cell">
        <title>The Chara Genome: Secondary Complexity and Implications for Plant Terrestrialization.</title>
        <authorList>
            <person name="Nishiyama T."/>
            <person name="Sakayama H."/>
            <person name="Vries J.D."/>
            <person name="Buschmann H."/>
            <person name="Saint-Marcoux D."/>
            <person name="Ullrich K.K."/>
            <person name="Haas F.B."/>
            <person name="Vanderstraeten L."/>
            <person name="Becker D."/>
            <person name="Lang D."/>
            <person name="Vosolsobe S."/>
            <person name="Rombauts S."/>
            <person name="Wilhelmsson P.K.I."/>
            <person name="Janitza P."/>
            <person name="Kern R."/>
            <person name="Heyl A."/>
            <person name="Rumpler F."/>
            <person name="Villalobos L.I.A.C."/>
            <person name="Clay J.M."/>
            <person name="Skokan R."/>
            <person name="Toyoda A."/>
            <person name="Suzuki Y."/>
            <person name="Kagoshima H."/>
            <person name="Schijlen E."/>
            <person name="Tajeshwar N."/>
            <person name="Catarino B."/>
            <person name="Hetherington A.J."/>
            <person name="Saltykova A."/>
            <person name="Bonnot C."/>
            <person name="Breuninger H."/>
            <person name="Symeonidi A."/>
            <person name="Radhakrishnan G.V."/>
            <person name="Van Nieuwerburgh F."/>
            <person name="Deforce D."/>
            <person name="Chang C."/>
            <person name="Karol K.G."/>
            <person name="Hedrich R."/>
            <person name="Ulvskov P."/>
            <person name="Glockner G."/>
            <person name="Delwiche C.F."/>
            <person name="Petrasek J."/>
            <person name="Van de Peer Y."/>
            <person name="Friml J."/>
            <person name="Beilby M."/>
            <person name="Dolan L."/>
            <person name="Kohara Y."/>
            <person name="Sugano S."/>
            <person name="Fujiyama A."/>
            <person name="Delaux P.-M."/>
            <person name="Quint M."/>
            <person name="TheiBen G."/>
            <person name="Hagemann M."/>
            <person name="Harholt J."/>
            <person name="Dunand C."/>
            <person name="Zachgo S."/>
            <person name="Langdale J."/>
            <person name="Maumus F."/>
            <person name="Straeten D.V.D."/>
            <person name="Gould S.B."/>
            <person name="Rensing S.A."/>
        </authorList>
    </citation>
    <scope>NUCLEOTIDE SEQUENCE [LARGE SCALE GENOMIC DNA]</scope>
    <source>
        <strain evidence="7 8">S276</strain>
    </source>
</reference>
<keyword evidence="8" id="KW-1185">Reference proteome</keyword>
<dbReference type="OMA" id="CQKHMVD"/>
<organism evidence="7 8">
    <name type="scientific">Chara braunii</name>
    <name type="common">Braun's stonewort</name>
    <dbReference type="NCBI Taxonomy" id="69332"/>
    <lineage>
        <taxon>Eukaryota</taxon>
        <taxon>Viridiplantae</taxon>
        <taxon>Streptophyta</taxon>
        <taxon>Charophyceae</taxon>
        <taxon>Charales</taxon>
        <taxon>Characeae</taxon>
        <taxon>Chara</taxon>
    </lineage>
</organism>
<dbReference type="EC" id="1.1.1.100" evidence="3"/>
<comment type="catalytic activity">
    <reaction evidence="4">
        <text>a (3R)-hydroxyacyl-[ACP] + NADP(+) = a 3-oxoacyl-[ACP] + NADPH + H(+)</text>
        <dbReference type="Rhea" id="RHEA:17397"/>
        <dbReference type="Rhea" id="RHEA-COMP:9916"/>
        <dbReference type="Rhea" id="RHEA-COMP:9945"/>
        <dbReference type="ChEBI" id="CHEBI:15378"/>
        <dbReference type="ChEBI" id="CHEBI:57783"/>
        <dbReference type="ChEBI" id="CHEBI:58349"/>
        <dbReference type="ChEBI" id="CHEBI:78776"/>
        <dbReference type="ChEBI" id="CHEBI:78827"/>
        <dbReference type="EC" id="1.1.1.100"/>
    </reaction>
</comment>
<sequence length="345" mass="35509">MGSSATLAAAGSSARIMTGGVVSSSCGALSSLSGRIASSEGVVSCPLRGLLRKLPTEDCGWEATRGGRTHVCERTGRVGLATKRAQAWRALRTGVRANGSAQVAVEESKAAKGGASADGPVCVVTGSSRGIGRAVALALGAAGGRVLVNYSRSSTAADAVAQEVTDLGGAALVIGGDVSKQEDVDKMFKAVMDEWGQVDILVNNAGITRDTLMMRMKLDQWQEVINLNLTGVFLCSQAACKIMMKKRSGRIINISSVVGLAGNVGQANYSAAKAGANAICPGYIASDMTKELSKDLESKILSAIPLGRYGMPEEVAGLVKFLALDPAAKYITGQTFAIDGGMTMQ</sequence>
<dbReference type="PRINTS" id="PR00080">
    <property type="entry name" value="SDRFAMILY"/>
</dbReference>
<dbReference type="OrthoDB" id="1393670at2759"/>